<name>A0A4Y7SDL4_COPMI</name>
<keyword evidence="3" id="KW-1185">Reference proteome</keyword>
<organism evidence="2 3">
    <name type="scientific">Coprinellus micaceus</name>
    <name type="common">Glistening ink-cap mushroom</name>
    <name type="synonym">Coprinus micaceus</name>
    <dbReference type="NCBI Taxonomy" id="71717"/>
    <lineage>
        <taxon>Eukaryota</taxon>
        <taxon>Fungi</taxon>
        <taxon>Dikarya</taxon>
        <taxon>Basidiomycota</taxon>
        <taxon>Agaricomycotina</taxon>
        <taxon>Agaricomycetes</taxon>
        <taxon>Agaricomycetidae</taxon>
        <taxon>Agaricales</taxon>
        <taxon>Agaricineae</taxon>
        <taxon>Psathyrellaceae</taxon>
        <taxon>Coprinellus</taxon>
    </lineage>
</organism>
<sequence length="165" mass="18098">MDYSGAGIVHILSVVYAAWSGKCKGAREGNVRLVCPVTLEGWGSYPFISRRRGETRESGHNGWARSANPQVDRDQVRPKGPTVTSMRVNFRSFAPCSSHSWIAVSAQYEGSGRAPGCWVVSFRNVLPSPLRAIAHSRSTATPTPKNYLRALQNETFDRLGCPAFS</sequence>
<evidence type="ECO:0000313" key="2">
    <source>
        <dbReference type="EMBL" id="TEB19847.1"/>
    </source>
</evidence>
<dbReference type="AlphaFoldDB" id="A0A4Y7SDL4"/>
<evidence type="ECO:0000313" key="3">
    <source>
        <dbReference type="Proteomes" id="UP000298030"/>
    </source>
</evidence>
<dbReference type="EMBL" id="QPFP01000168">
    <property type="protein sequence ID" value="TEB19847.1"/>
    <property type="molecule type" value="Genomic_DNA"/>
</dbReference>
<proteinExistence type="predicted"/>
<gene>
    <name evidence="2" type="ORF">FA13DRAFT_304909</name>
</gene>
<evidence type="ECO:0000256" key="1">
    <source>
        <dbReference type="SAM" id="MobiDB-lite"/>
    </source>
</evidence>
<comment type="caution">
    <text evidence="2">The sequence shown here is derived from an EMBL/GenBank/DDBJ whole genome shotgun (WGS) entry which is preliminary data.</text>
</comment>
<dbReference type="Proteomes" id="UP000298030">
    <property type="component" value="Unassembled WGS sequence"/>
</dbReference>
<accession>A0A4Y7SDL4</accession>
<protein>
    <submittedName>
        <fullName evidence="2">Uncharacterized protein</fullName>
    </submittedName>
</protein>
<reference evidence="2 3" key="1">
    <citation type="journal article" date="2019" name="Nat. Ecol. Evol.">
        <title>Megaphylogeny resolves global patterns of mushroom evolution.</title>
        <authorList>
            <person name="Varga T."/>
            <person name="Krizsan K."/>
            <person name="Foldi C."/>
            <person name="Dima B."/>
            <person name="Sanchez-Garcia M."/>
            <person name="Sanchez-Ramirez S."/>
            <person name="Szollosi G.J."/>
            <person name="Szarkandi J.G."/>
            <person name="Papp V."/>
            <person name="Albert L."/>
            <person name="Andreopoulos W."/>
            <person name="Angelini C."/>
            <person name="Antonin V."/>
            <person name="Barry K.W."/>
            <person name="Bougher N.L."/>
            <person name="Buchanan P."/>
            <person name="Buyck B."/>
            <person name="Bense V."/>
            <person name="Catcheside P."/>
            <person name="Chovatia M."/>
            <person name="Cooper J."/>
            <person name="Damon W."/>
            <person name="Desjardin D."/>
            <person name="Finy P."/>
            <person name="Geml J."/>
            <person name="Haridas S."/>
            <person name="Hughes K."/>
            <person name="Justo A."/>
            <person name="Karasinski D."/>
            <person name="Kautmanova I."/>
            <person name="Kiss B."/>
            <person name="Kocsube S."/>
            <person name="Kotiranta H."/>
            <person name="LaButti K.M."/>
            <person name="Lechner B.E."/>
            <person name="Liimatainen K."/>
            <person name="Lipzen A."/>
            <person name="Lukacs Z."/>
            <person name="Mihaltcheva S."/>
            <person name="Morgado L.N."/>
            <person name="Niskanen T."/>
            <person name="Noordeloos M.E."/>
            <person name="Ohm R.A."/>
            <person name="Ortiz-Santana B."/>
            <person name="Ovrebo C."/>
            <person name="Racz N."/>
            <person name="Riley R."/>
            <person name="Savchenko A."/>
            <person name="Shiryaev A."/>
            <person name="Soop K."/>
            <person name="Spirin V."/>
            <person name="Szebenyi C."/>
            <person name="Tomsovsky M."/>
            <person name="Tulloss R.E."/>
            <person name="Uehling J."/>
            <person name="Grigoriev I.V."/>
            <person name="Vagvolgyi C."/>
            <person name="Papp T."/>
            <person name="Martin F.M."/>
            <person name="Miettinen O."/>
            <person name="Hibbett D.S."/>
            <person name="Nagy L.G."/>
        </authorList>
    </citation>
    <scope>NUCLEOTIDE SEQUENCE [LARGE SCALE GENOMIC DNA]</scope>
    <source>
        <strain evidence="2 3">FP101781</strain>
    </source>
</reference>
<feature type="region of interest" description="Disordered" evidence="1">
    <location>
        <begin position="56"/>
        <end position="78"/>
    </location>
</feature>